<evidence type="ECO:0000313" key="5">
    <source>
        <dbReference type="EMBL" id="QLD11969.1"/>
    </source>
</evidence>
<dbReference type="Pfam" id="PF07729">
    <property type="entry name" value="FCD"/>
    <property type="match status" value="1"/>
</dbReference>
<dbReference type="CDD" id="cd07377">
    <property type="entry name" value="WHTH_GntR"/>
    <property type="match status" value="1"/>
</dbReference>
<dbReference type="SUPFAM" id="SSF46785">
    <property type="entry name" value="Winged helix' DNA-binding domain"/>
    <property type="match status" value="1"/>
</dbReference>
<dbReference type="PRINTS" id="PR00035">
    <property type="entry name" value="HTHGNTR"/>
</dbReference>
<dbReference type="InterPro" id="IPR011711">
    <property type="entry name" value="GntR_C"/>
</dbReference>
<dbReference type="SMART" id="SM00895">
    <property type="entry name" value="FCD"/>
    <property type="match status" value="1"/>
</dbReference>
<dbReference type="Gene3D" id="1.20.120.530">
    <property type="entry name" value="GntR ligand-binding domain-like"/>
    <property type="match status" value="1"/>
</dbReference>
<dbReference type="EMBL" id="CP058316">
    <property type="protein sequence ID" value="QLD11969.1"/>
    <property type="molecule type" value="Genomic_DNA"/>
</dbReference>
<dbReference type="SUPFAM" id="SSF48008">
    <property type="entry name" value="GntR ligand-binding domain-like"/>
    <property type="match status" value="1"/>
</dbReference>
<dbReference type="InterPro" id="IPR008920">
    <property type="entry name" value="TF_FadR/GntR_C"/>
</dbReference>
<dbReference type="InterPro" id="IPR036388">
    <property type="entry name" value="WH-like_DNA-bd_sf"/>
</dbReference>
<dbReference type="Proteomes" id="UP000509638">
    <property type="component" value="Chromosome"/>
</dbReference>
<dbReference type="GO" id="GO:0003700">
    <property type="term" value="F:DNA-binding transcription factor activity"/>
    <property type="evidence" value="ECO:0007669"/>
    <property type="project" value="InterPro"/>
</dbReference>
<evidence type="ECO:0000256" key="1">
    <source>
        <dbReference type="ARBA" id="ARBA00023015"/>
    </source>
</evidence>
<evidence type="ECO:0000256" key="3">
    <source>
        <dbReference type="ARBA" id="ARBA00023163"/>
    </source>
</evidence>
<evidence type="ECO:0000256" key="2">
    <source>
        <dbReference type="ARBA" id="ARBA00023125"/>
    </source>
</evidence>
<keyword evidence="1" id="KW-0805">Transcription regulation</keyword>
<feature type="domain" description="HTH gntR-type" evidence="4">
    <location>
        <begin position="12"/>
        <end position="79"/>
    </location>
</feature>
<dbReference type="PANTHER" id="PTHR43537:SF24">
    <property type="entry name" value="GLUCONATE OPERON TRANSCRIPTIONAL REPRESSOR"/>
    <property type="match status" value="1"/>
</dbReference>
<proteinExistence type="predicted"/>
<sequence>MSIPPFGPVATTSRTAHVLEVLKSAILNGQLRPGDALVESELASRLGVSKTPVREALKSLEGTGLVVIRPYTGAVVRVFTEVDAVAVYDMRLLLEPEAVRRSVAAGFDATGAVEALGRAEAAESGSERSLANRDFHRSLYRECGNPLLVQTLDGLRDQIALISAGSWARTASWRQEASEHARILHVARSGDSEGAARLVREHVADFARRRIAPAGPDSAEGGSA</sequence>
<dbReference type="PROSITE" id="PS50949">
    <property type="entry name" value="HTH_GNTR"/>
    <property type="match status" value="1"/>
</dbReference>
<dbReference type="InterPro" id="IPR036390">
    <property type="entry name" value="WH_DNA-bd_sf"/>
</dbReference>
<dbReference type="InterPro" id="IPR000524">
    <property type="entry name" value="Tscrpt_reg_HTH_GntR"/>
</dbReference>
<dbReference type="PANTHER" id="PTHR43537">
    <property type="entry name" value="TRANSCRIPTIONAL REGULATOR, GNTR FAMILY"/>
    <property type="match status" value="1"/>
</dbReference>
<organism evidence="5 6">
    <name type="scientific">Microbacterium oleivorans</name>
    <dbReference type="NCBI Taxonomy" id="273677"/>
    <lineage>
        <taxon>Bacteria</taxon>
        <taxon>Bacillati</taxon>
        <taxon>Actinomycetota</taxon>
        <taxon>Actinomycetes</taxon>
        <taxon>Micrococcales</taxon>
        <taxon>Microbacteriaceae</taxon>
        <taxon>Microbacterium</taxon>
    </lineage>
</organism>
<dbReference type="AlphaFoldDB" id="A0A7D5F9F6"/>
<evidence type="ECO:0000313" key="6">
    <source>
        <dbReference type="Proteomes" id="UP000509638"/>
    </source>
</evidence>
<accession>A0A7D5F9F6</accession>
<protein>
    <submittedName>
        <fullName evidence="5">GntR family transcriptional regulator</fullName>
    </submittedName>
</protein>
<gene>
    <name evidence="5" type="ORF">HW566_09455</name>
</gene>
<keyword evidence="2" id="KW-0238">DNA-binding</keyword>
<dbReference type="GO" id="GO:0003677">
    <property type="term" value="F:DNA binding"/>
    <property type="evidence" value="ECO:0007669"/>
    <property type="project" value="UniProtKB-KW"/>
</dbReference>
<evidence type="ECO:0000259" key="4">
    <source>
        <dbReference type="PROSITE" id="PS50949"/>
    </source>
</evidence>
<keyword evidence="3" id="KW-0804">Transcription</keyword>
<dbReference type="SMART" id="SM00345">
    <property type="entry name" value="HTH_GNTR"/>
    <property type="match status" value="1"/>
</dbReference>
<dbReference type="RefSeq" id="WP_178012351.1">
    <property type="nucleotide sequence ID" value="NZ_CP058316.1"/>
</dbReference>
<dbReference type="Gene3D" id="1.10.10.10">
    <property type="entry name" value="Winged helix-like DNA-binding domain superfamily/Winged helix DNA-binding domain"/>
    <property type="match status" value="1"/>
</dbReference>
<reference evidence="5 6" key="1">
    <citation type="submission" date="2020-06" db="EMBL/GenBank/DDBJ databases">
        <authorList>
            <person name="Jo H."/>
        </authorList>
    </citation>
    <scope>NUCLEOTIDE SEQUENCE [LARGE SCALE GENOMIC DNA]</scope>
    <source>
        <strain evidence="5 6">I46</strain>
    </source>
</reference>
<name>A0A7D5F9F6_9MICO</name>
<dbReference type="Pfam" id="PF00392">
    <property type="entry name" value="GntR"/>
    <property type="match status" value="1"/>
</dbReference>